<gene>
    <name evidence="1" type="ORF">L0665_00645</name>
</gene>
<dbReference type="RefSeq" id="WP_274923801.1">
    <property type="nucleotide sequence ID" value="NZ_JAKELO010000002.1"/>
</dbReference>
<organism evidence="1 2">
    <name type="scientific">Methanogenium marinum</name>
    <dbReference type="NCBI Taxonomy" id="348610"/>
    <lineage>
        <taxon>Archaea</taxon>
        <taxon>Methanobacteriati</taxon>
        <taxon>Methanobacteriota</taxon>
        <taxon>Stenosarchaea group</taxon>
        <taxon>Methanomicrobia</taxon>
        <taxon>Methanomicrobiales</taxon>
        <taxon>Methanomicrobiaceae</taxon>
        <taxon>Methanogenium</taxon>
    </lineage>
</organism>
<protein>
    <submittedName>
        <fullName evidence="1">Uncharacterized protein</fullName>
    </submittedName>
</protein>
<keyword evidence="2" id="KW-1185">Reference proteome</keyword>
<accession>A0A9Q4PW99</accession>
<proteinExistence type="predicted"/>
<dbReference type="AlphaFoldDB" id="A0A9Q4PW99"/>
<comment type="caution">
    <text evidence="1">The sequence shown here is derived from an EMBL/GenBank/DDBJ whole genome shotgun (WGS) entry which is preliminary data.</text>
</comment>
<reference evidence="1" key="1">
    <citation type="submission" date="2022-01" db="EMBL/GenBank/DDBJ databases">
        <title>Draft genome of Methanogenium marinum DSM 15558.</title>
        <authorList>
            <person name="Chen S.-C."/>
            <person name="You Y.-T."/>
        </authorList>
    </citation>
    <scope>NUCLEOTIDE SEQUENCE</scope>
    <source>
        <strain evidence="1">DSM 15558</strain>
    </source>
</reference>
<dbReference type="Proteomes" id="UP001143747">
    <property type="component" value="Unassembled WGS sequence"/>
</dbReference>
<evidence type="ECO:0000313" key="1">
    <source>
        <dbReference type="EMBL" id="MDE4907136.1"/>
    </source>
</evidence>
<dbReference type="EMBL" id="JAKELO010000002">
    <property type="protein sequence ID" value="MDE4907136.1"/>
    <property type="molecule type" value="Genomic_DNA"/>
</dbReference>
<name>A0A9Q4PW99_9EURY</name>
<evidence type="ECO:0000313" key="2">
    <source>
        <dbReference type="Proteomes" id="UP001143747"/>
    </source>
</evidence>
<sequence>MEKQYGDRRETAPATGAFYVTVSFRCFPVVPQIVPTVSAQFPPFMDRAVGSDESTMLHTGTKPPGPFEESDIRLVVFTITHVFLAFIPC</sequence>